<evidence type="ECO:0000313" key="1">
    <source>
        <dbReference type="EMBL" id="EJW94984.1"/>
    </source>
</evidence>
<organism evidence="1">
    <name type="scientific">gut metagenome</name>
    <dbReference type="NCBI Taxonomy" id="749906"/>
    <lineage>
        <taxon>unclassified sequences</taxon>
        <taxon>metagenomes</taxon>
        <taxon>organismal metagenomes</taxon>
    </lineage>
</organism>
<gene>
    <name evidence="1" type="ORF">EVA_16908</name>
</gene>
<accession>J9G662</accession>
<protein>
    <submittedName>
        <fullName evidence="1">Uncharacterized protein</fullName>
    </submittedName>
</protein>
<reference evidence="1" key="1">
    <citation type="journal article" date="2012" name="PLoS ONE">
        <title>Gene sets for utilization of primary and secondary nutrition supplies in the distal gut of endangered iberian lynx.</title>
        <authorList>
            <person name="Alcaide M."/>
            <person name="Messina E."/>
            <person name="Richter M."/>
            <person name="Bargiela R."/>
            <person name="Peplies J."/>
            <person name="Huws S.A."/>
            <person name="Newbold C.J."/>
            <person name="Golyshin P.N."/>
            <person name="Simon M.A."/>
            <person name="Lopez G."/>
            <person name="Yakimov M.M."/>
            <person name="Ferrer M."/>
        </authorList>
    </citation>
    <scope>NUCLEOTIDE SEQUENCE</scope>
</reference>
<dbReference type="AlphaFoldDB" id="J9G662"/>
<dbReference type="EMBL" id="AMCI01006068">
    <property type="protein sequence ID" value="EJW94984.1"/>
    <property type="molecule type" value="Genomic_DNA"/>
</dbReference>
<sequence length="44" mass="5266">MKHKANSKEVPPELWQSYKRFVKQIKNANGEATWVRITRRLKTP</sequence>
<comment type="caution">
    <text evidence="1">The sequence shown here is derived from an EMBL/GenBank/DDBJ whole genome shotgun (WGS) entry which is preliminary data.</text>
</comment>
<proteinExistence type="predicted"/>
<name>J9G662_9ZZZZ</name>